<sequence length="95" mass="10741">MVSIHSYHGSLSELTVWKCVKAYGILTSPLIAHPYSIVVPFILYPGARPEVWVGDSVRWVLFCVSFTIDLLHDSCGILFVWFLLSCSIPLVNRQM</sequence>
<reference evidence="1 2" key="1">
    <citation type="journal article" date="2018" name="Mol. Biol. Evol.">
        <title>Broad Genomic Sampling Reveals a Smut Pathogenic Ancestry of the Fungal Clade Ustilaginomycotina.</title>
        <authorList>
            <person name="Kijpornyongpan T."/>
            <person name="Mondo S.J."/>
            <person name="Barry K."/>
            <person name="Sandor L."/>
            <person name="Lee J."/>
            <person name="Lipzen A."/>
            <person name="Pangilinan J."/>
            <person name="LaButti K."/>
            <person name="Hainaut M."/>
            <person name="Henrissat B."/>
            <person name="Grigoriev I.V."/>
            <person name="Spatafora J.W."/>
            <person name="Aime M.C."/>
        </authorList>
    </citation>
    <scope>NUCLEOTIDE SEQUENCE [LARGE SCALE GENOMIC DNA]</scope>
    <source>
        <strain evidence="1 2">SA 807</strain>
    </source>
</reference>
<organism evidence="1 2">
    <name type="scientific">Violaceomyces palustris</name>
    <dbReference type="NCBI Taxonomy" id="1673888"/>
    <lineage>
        <taxon>Eukaryota</taxon>
        <taxon>Fungi</taxon>
        <taxon>Dikarya</taxon>
        <taxon>Basidiomycota</taxon>
        <taxon>Ustilaginomycotina</taxon>
        <taxon>Ustilaginomycetes</taxon>
        <taxon>Violaceomycetales</taxon>
        <taxon>Violaceomycetaceae</taxon>
        <taxon>Violaceomyces</taxon>
    </lineage>
</organism>
<dbReference type="EMBL" id="KZ819795">
    <property type="protein sequence ID" value="PWN52127.1"/>
    <property type="molecule type" value="Genomic_DNA"/>
</dbReference>
<name>A0ACD0P244_9BASI</name>
<accession>A0ACD0P244</accession>
<evidence type="ECO:0000313" key="2">
    <source>
        <dbReference type="Proteomes" id="UP000245626"/>
    </source>
</evidence>
<gene>
    <name evidence="1" type="ORF">IE53DRAFT_18290</name>
</gene>
<evidence type="ECO:0000313" key="1">
    <source>
        <dbReference type="EMBL" id="PWN52127.1"/>
    </source>
</evidence>
<proteinExistence type="predicted"/>
<protein>
    <submittedName>
        <fullName evidence="1">Uncharacterized protein</fullName>
    </submittedName>
</protein>
<keyword evidence="2" id="KW-1185">Reference proteome</keyword>
<dbReference type="Proteomes" id="UP000245626">
    <property type="component" value="Unassembled WGS sequence"/>
</dbReference>